<feature type="transmembrane region" description="Helical" evidence="1">
    <location>
        <begin position="242"/>
        <end position="264"/>
    </location>
</feature>
<dbReference type="PANTHER" id="PTHR34228:SF6">
    <property type="entry name" value="PHOSPHOLIPASE A2"/>
    <property type="match status" value="1"/>
</dbReference>
<keyword evidence="1" id="KW-0812">Transmembrane</keyword>
<keyword evidence="1" id="KW-1133">Transmembrane helix</keyword>
<accession>A0A0D6LNM2</accession>
<dbReference type="InterPro" id="IPR036444">
    <property type="entry name" value="PLipase_A2_dom_sf"/>
</dbReference>
<evidence type="ECO:0000313" key="2">
    <source>
        <dbReference type="EMBL" id="EPB73685.1"/>
    </source>
</evidence>
<gene>
    <name evidence="2" type="ORF">ANCCEY_07237</name>
</gene>
<evidence type="ECO:0000313" key="3">
    <source>
        <dbReference type="Proteomes" id="UP000054495"/>
    </source>
</evidence>
<evidence type="ECO:0008006" key="4">
    <source>
        <dbReference type="Google" id="ProtNLM"/>
    </source>
</evidence>
<name>A0A0D6LNM2_9BILA</name>
<dbReference type="PANTHER" id="PTHR34228">
    <property type="entry name" value="PROTEIN CBG09474-RELATED"/>
    <property type="match status" value="1"/>
</dbReference>
<dbReference type="Proteomes" id="UP000054495">
    <property type="component" value="Unassembled WGS sequence"/>
</dbReference>
<dbReference type="SUPFAM" id="SSF48619">
    <property type="entry name" value="Phospholipase A2, PLA2"/>
    <property type="match status" value="1"/>
</dbReference>
<dbReference type="InterPro" id="IPR053322">
    <property type="entry name" value="PLA2-like"/>
</dbReference>
<sequence>MRKNYDHVQCSVPTVQHGMLNVGHPIHLVILMRIVTAVDGRLEFDDWHCGSSDFTRRMSFESITENCESIIKEGRNFPVPVNHCCVVHDECYTLQLGQEKCDEDFCECNRRATISRRDCVDLLEASCSLVQLFGFGAYHNSANYTEPIDFVKQTLRAENLRKHYSNIYSSCPKVNATTSSCAMQYNMCDETPIECAEELSRCLLDAAAVDGSSLCHESVNEVCDLLVKDANSWRNTLRNSHFLWASLLRIVMGACVVLLLYCVLRLRPSSSTIDEKGKRYFPV</sequence>
<proteinExistence type="predicted"/>
<dbReference type="GO" id="GO:0050482">
    <property type="term" value="P:arachidonate secretion"/>
    <property type="evidence" value="ECO:0007669"/>
    <property type="project" value="InterPro"/>
</dbReference>
<organism evidence="2 3">
    <name type="scientific">Ancylostoma ceylanicum</name>
    <dbReference type="NCBI Taxonomy" id="53326"/>
    <lineage>
        <taxon>Eukaryota</taxon>
        <taxon>Metazoa</taxon>
        <taxon>Ecdysozoa</taxon>
        <taxon>Nematoda</taxon>
        <taxon>Chromadorea</taxon>
        <taxon>Rhabditida</taxon>
        <taxon>Rhabditina</taxon>
        <taxon>Rhabditomorpha</taxon>
        <taxon>Strongyloidea</taxon>
        <taxon>Ancylostomatidae</taxon>
        <taxon>Ancylostomatinae</taxon>
        <taxon>Ancylostoma</taxon>
    </lineage>
</organism>
<evidence type="ECO:0000256" key="1">
    <source>
        <dbReference type="SAM" id="Phobius"/>
    </source>
</evidence>
<keyword evidence="3" id="KW-1185">Reference proteome</keyword>
<dbReference type="GO" id="GO:0006644">
    <property type="term" value="P:phospholipid metabolic process"/>
    <property type="evidence" value="ECO:0007669"/>
    <property type="project" value="InterPro"/>
</dbReference>
<keyword evidence="1" id="KW-0472">Membrane</keyword>
<protein>
    <recommendedName>
        <fullName evidence="4">Phospholipase A2</fullName>
    </recommendedName>
</protein>
<dbReference type="EMBL" id="KE124976">
    <property type="protein sequence ID" value="EPB73685.1"/>
    <property type="molecule type" value="Genomic_DNA"/>
</dbReference>
<dbReference type="GO" id="GO:0004623">
    <property type="term" value="F:phospholipase A2 activity"/>
    <property type="evidence" value="ECO:0007669"/>
    <property type="project" value="InterPro"/>
</dbReference>
<dbReference type="AlphaFoldDB" id="A0A0D6LNM2"/>
<reference evidence="2 3" key="1">
    <citation type="submission" date="2013-05" db="EMBL/GenBank/DDBJ databases">
        <title>Draft genome of the parasitic nematode Anyclostoma ceylanicum.</title>
        <authorList>
            <person name="Mitreva M."/>
        </authorList>
    </citation>
    <scope>NUCLEOTIDE SEQUENCE [LARGE SCALE GENOMIC DNA]</scope>
</reference>